<proteinExistence type="predicted"/>
<keyword evidence="1" id="KW-0812">Transmembrane</keyword>
<keyword evidence="1" id="KW-0472">Membrane</keyword>
<name>A0A2M3ZN18_9DIPT</name>
<accession>A0A2M3ZN18</accession>
<keyword evidence="1" id="KW-1133">Transmembrane helix</keyword>
<reference evidence="2" key="1">
    <citation type="submission" date="2018-01" db="EMBL/GenBank/DDBJ databases">
        <title>An insight into the sialome of Amazonian anophelines.</title>
        <authorList>
            <person name="Ribeiro J.M."/>
            <person name="Scarpassa V."/>
            <person name="Calvo E."/>
        </authorList>
    </citation>
    <scope>NUCLEOTIDE SEQUENCE</scope>
    <source>
        <tissue evidence="2">Salivary glands</tissue>
    </source>
</reference>
<dbReference type="EMBL" id="GGFM01009067">
    <property type="protein sequence ID" value="MBW29818.1"/>
    <property type="molecule type" value="Transcribed_RNA"/>
</dbReference>
<feature type="transmembrane region" description="Helical" evidence="1">
    <location>
        <begin position="6"/>
        <end position="29"/>
    </location>
</feature>
<organism evidence="2">
    <name type="scientific">Anopheles braziliensis</name>
    <dbReference type="NCBI Taxonomy" id="58242"/>
    <lineage>
        <taxon>Eukaryota</taxon>
        <taxon>Metazoa</taxon>
        <taxon>Ecdysozoa</taxon>
        <taxon>Arthropoda</taxon>
        <taxon>Hexapoda</taxon>
        <taxon>Insecta</taxon>
        <taxon>Pterygota</taxon>
        <taxon>Neoptera</taxon>
        <taxon>Endopterygota</taxon>
        <taxon>Diptera</taxon>
        <taxon>Nematocera</taxon>
        <taxon>Culicoidea</taxon>
        <taxon>Culicidae</taxon>
        <taxon>Anophelinae</taxon>
        <taxon>Anopheles</taxon>
    </lineage>
</organism>
<dbReference type="AlphaFoldDB" id="A0A2M3ZN18"/>
<evidence type="ECO:0000256" key="1">
    <source>
        <dbReference type="SAM" id="Phobius"/>
    </source>
</evidence>
<protein>
    <submittedName>
        <fullName evidence="2">Putative secreted peptide</fullName>
    </submittedName>
</protein>
<evidence type="ECO:0000313" key="2">
    <source>
        <dbReference type="EMBL" id="MBW29818.1"/>
    </source>
</evidence>
<sequence>MNLLPSVLIAQIAFHIIRFLILAVPRVILTQRAHQDHRNQPNQEDHHHEAVEDAEPVDAMLEKVRIQVLVEAILELDRALLPVHLVRELDLRSDVQQLLALGRERHVHDLLPVVADVELFVRVDVVLFVLLLTDDAPDGQIVDIHLIPILVLHRVHKRLVLLLGQLHHTDLRRADIIIEIQLVPTEL</sequence>